<reference evidence="2 3" key="1">
    <citation type="submission" date="2018-03" db="EMBL/GenBank/DDBJ databases">
        <authorList>
            <person name="Keele B.F."/>
        </authorList>
    </citation>
    <scope>NUCLEOTIDE SEQUENCE [LARGE SCALE GENOMIC DNA]</scope>
    <source>
        <strain evidence="2">ZCTH4_d</strain>
    </source>
</reference>
<accession>A0A3E0K2U2</accession>
<dbReference type="Proteomes" id="UP000257014">
    <property type="component" value="Unassembled WGS sequence"/>
</dbReference>
<evidence type="ECO:0000256" key="1">
    <source>
        <dbReference type="SAM" id="MobiDB-lite"/>
    </source>
</evidence>
<dbReference type="AlphaFoldDB" id="A0A3E0K2U2"/>
<dbReference type="EMBL" id="QEWE01000021">
    <property type="protein sequence ID" value="REJ27472.1"/>
    <property type="molecule type" value="Genomic_DNA"/>
</dbReference>
<feature type="region of interest" description="Disordered" evidence="1">
    <location>
        <begin position="1"/>
        <end position="73"/>
    </location>
</feature>
<organism evidence="2 3">
    <name type="scientific">Caldibacillus debilis</name>
    <dbReference type="NCBI Taxonomy" id="301148"/>
    <lineage>
        <taxon>Bacteria</taxon>
        <taxon>Bacillati</taxon>
        <taxon>Bacillota</taxon>
        <taxon>Bacilli</taxon>
        <taxon>Bacillales</taxon>
        <taxon>Bacillaceae</taxon>
        <taxon>Caldibacillus</taxon>
    </lineage>
</organism>
<evidence type="ECO:0000313" key="2">
    <source>
        <dbReference type="EMBL" id="REJ27472.1"/>
    </source>
</evidence>
<proteinExistence type="predicted"/>
<protein>
    <submittedName>
        <fullName evidence="2">Uncharacterized protein</fullName>
    </submittedName>
</protein>
<evidence type="ECO:0000313" key="3">
    <source>
        <dbReference type="Proteomes" id="UP000257014"/>
    </source>
</evidence>
<feature type="compositionally biased region" description="Polar residues" evidence="1">
    <location>
        <begin position="1"/>
        <end position="14"/>
    </location>
</feature>
<name>A0A3E0K2U2_9BACI</name>
<comment type="caution">
    <text evidence="2">The sequence shown here is derived from an EMBL/GenBank/DDBJ whole genome shotgun (WGS) entry which is preliminary data.</text>
</comment>
<sequence length="73" mass="7881">MFYSNETGASSVSERQADRSASRKKTVRRGSASSLQKGHAEGGGKRERDVPVENAFPCGMPGSGEGRTRFPFM</sequence>
<gene>
    <name evidence="2" type="ORF">C6P37_11685</name>
</gene>
<feature type="compositionally biased region" description="Basic and acidic residues" evidence="1">
    <location>
        <begin position="38"/>
        <end position="51"/>
    </location>
</feature>